<dbReference type="PANTHER" id="PTHR38340:SF1">
    <property type="entry name" value="S-LAYER PROTEIN"/>
    <property type="match status" value="1"/>
</dbReference>
<feature type="compositionally biased region" description="Basic and acidic residues" evidence="3">
    <location>
        <begin position="2449"/>
        <end position="2458"/>
    </location>
</feature>
<dbReference type="InterPro" id="IPR011049">
    <property type="entry name" value="Serralysin-like_metalloprot_C"/>
</dbReference>
<evidence type="ECO:0000256" key="4">
    <source>
        <dbReference type="SAM" id="SignalP"/>
    </source>
</evidence>
<comment type="subcellular location">
    <subcellularLocation>
        <location evidence="1">Secreted</location>
    </subcellularLocation>
</comment>
<feature type="region of interest" description="Disordered" evidence="3">
    <location>
        <begin position="2680"/>
        <end position="2738"/>
    </location>
</feature>
<keyword evidence="6" id="KW-1185">Reference proteome</keyword>
<reference evidence="6" key="1">
    <citation type="submission" date="2016-06" db="EMBL/GenBank/DDBJ databases">
        <authorList>
            <person name="Varghese N."/>
            <person name="Submissions Spin"/>
        </authorList>
    </citation>
    <scope>NUCLEOTIDE SEQUENCE [LARGE SCALE GENOMIC DNA]</scope>
    <source>
        <strain evidence="6">DSM 43909</strain>
    </source>
</reference>
<dbReference type="Pfam" id="PF00353">
    <property type="entry name" value="HemolysinCabind"/>
    <property type="match status" value="15"/>
</dbReference>
<feature type="region of interest" description="Disordered" evidence="3">
    <location>
        <begin position="1972"/>
        <end position="2010"/>
    </location>
</feature>
<evidence type="ECO:0000256" key="3">
    <source>
        <dbReference type="SAM" id="MobiDB-lite"/>
    </source>
</evidence>
<feature type="compositionally biased region" description="Polar residues" evidence="3">
    <location>
        <begin position="2497"/>
        <end position="2509"/>
    </location>
</feature>
<evidence type="ECO:0000313" key="6">
    <source>
        <dbReference type="Proteomes" id="UP000198242"/>
    </source>
</evidence>
<keyword evidence="2" id="KW-0964">Secreted</keyword>
<dbReference type="InterPro" id="IPR018511">
    <property type="entry name" value="Hemolysin-typ_Ca-bd_CS"/>
</dbReference>
<dbReference type="SUPFAM" id="SSF51120">
    <property type="entry name" value="beta-Roll"/>
    <property type="match status" value="9"/>
</dbReference>
<sequence>MVALRRLLAAAIAAVLTAALALVWTAAPAHADEAWEAGLKSLMARTATWADGGLGQVGLLGRPLPLLGVSPGALVDADKLARKASDALATGLTKDDVDLGGGTRLTSSVTSSGGDHLLDVLLTTKREVADRELTVNGITLAKAVSVTGWATLHLRARYTAAGETYLVRDGDTPRIDIDAAARLRGDLDQATASVGILGVTLTAGSTLTARTHLKVTLTDPNGDGRLAFDTPAGAGTGELAAAGSLAGLVQVALDGSGGGRISDTETEPGPGSVHGVIKLGAATTGAPFALPAVAATVNIDWNDISVGTPTVTTSGLDETIAKFRNMSPLDLASGLAQLATLLSGVQQSGPAGNLNLPFLRGTFADAVKVNEKLTDFLRKYVHPRPDDPQFDPATDDPALAGQPKFNSLQQLLALLAAEGLPVDNLSFADEKLVFRVKLERESTVEVPLDPGAASLSGRGATFTANGFSVSGNRFTPGELVGQRVVAGTSAGTVAANTANSVTLVQNWIGGQPAADSVWVISGSSPNIGAVELAGTLTAPAAGGKKAGLRAANAQASFAKVKPSYSAAITLVLDLRDDLGSPEANANRVLLRTDPATPLFAADFPITTGVDFYATAGFLKVKLGGQLAVGAAEAGKRMLEVRFKPQDSPDISLGEFFSRLQSEPDTLLDVSSSVKTTGRVDVSVPGATGALGQGVGVDVSWRVGQDPVIDTSQLSGLFAVDFNPDDPKALFAVVVEALRLVNAALSQPDGGSGPLNTPIPLLGRSARQLLGADESGVGKDVTFVADGANFLLKDATRSGDAGFDARLAGRTVVIGSKAYRVLERVDGQTLRIDAAGTPKPENGSAYALRPELADALDRLLAAPPDNLQDALDLLNKSIGAGSGVTFTLDQRAGGPFLRIGLDWKRDFHTGGPLALDWGGGRKLISLDSSGTYAIDVNARAQLGLLLPLRLNAAPLLDHTSSASVTVAGGVTDGALAARVGPLALDLGKAPDFATVKTNLTVGLGGLAADGPISGLLGVTPQFSTAGVDCGGGIGGANVPVCARAPLFVDNCQPADATNLLTFTVGLDLTPTVNPPNLDSCFANLTMKLTDFNVGIDGYLAKVEEALRLASFDGKLPLVGDDLQQGQRFVAKLREDIKAAIGPTLANAKLNSADLNAALKEALKPVDENVAAEITCRSGASTPCQPEDFQSIRIKLTSTKGDPSPAAGCQTGCAEANVPLDLGIPGLSLKARKGAADGITAKLGWKLHLDLVLDRDEGFYVPTHDGDTSPELQIGGQFDLPDNADGTPGELAAQLAFIQVKATKQGAAPRPPLVRAYFGIDIKGSPGEKSCFDPTVTADCTADPDARLTLAEFGDLGSLLATDLTAKVDIDWKLAATVNTGDEVGSALPGISARFGLSWGLEHKHGALTATGDGVTTPLKVTFTDIALDAGAFFDKILKPVVTKLKTVTGPLQPVIDTLYAPIPVLSDLSKATGGPDITLVWLAKTFSTLNGGPKLDFVDTVRAVITFVNRIPDCDSGCSIPLGQFLVDPAKALTTEVSPASAESLIKRDDPFTQAKSASEVKAAVDTAAGDDGEKLFTPKNAGEKSNAEKTGFSFPIFDNPGSLFGLLLGQDVELISFDSGPLALGFSWRQSFGPVYAPPPVFVTLSGSASVTARFIAGLDTAGIRHAVEAATDGSKLDAVSLLDGLYFKTADSTGKPVPVVTLRGEIGAGAEVSVLIVKVGIQGGIRLTVGFSWNDPNNDGKFRTSEFLQALLLNPICLFTTSGQLSVFLKVYITIDLFLFSKTFDFTLVDATLLDFRAQPDCNPPPPELGGTVGDTLVVFAGKFGTKDQRGDKAWDNTAGTYAGDVIKVYALHYADAGTEGASDDFDGFAVEALGRKQEFLDPNLTRVVVDGRGYQAADADKVSLSVLLLGDGDTSGDGTKTSTFDKTAVVLGSDGRDQIRTGTGPAYVDGRGGDDVIVTAEAPGVVSRVAGGPGKDTITTGDGNNVVAGDSGLGGSDRGPTTVRTSVGDKPLTGLIDWTTLTDPTAATTGQDDHVTVGHGTNRVYGNGGDDVLGVLTDNRPNGNNTLVGGPGGDTINGGRGDDTIHTYDTAVPADVDQTGSGDVGLTNRVDTGAGQDTVYGSAGTDLVVSHSANGQTGHLYGYGGDDVLVGGYGTDELFGGPGDDYVIAEPSQVGEAGAADGYGRSRQVTHEPLPAGTQSQTKLLVGGLGSDHLIGGDGGATIFGDRHLPAETCADDSLADAQPTPADQGAADLILGGAGVEVVSAGSGDDRADLGDGDDRACGQLGDDTLHLGDGNDRAWGGAGADQLHGDDGDDLLFGNAGNDGLYGDAGQDTAEGNEGGDQVFGGPHADVLYGGSRVAGASDGRDFLYGEEGADRIVGDNGTPRIGDVGPYPLDLSGDVAATGAGDVISGGADDDVAYGGLGDDRINGDAGDDQLEGNNGADLIHGDLGRDEIIGGSSQEATPGVGRPDTGDQLHGDADADLIAGDNARFTPATTDATRVTQGRSGPARKVTLLDLGFTPTAGTSGADLISGGDADDVIFGQGGPDRVHADAGNDYAEGGPGSDWVEGNAGDDDLVGGSSTAYDGTGATTTGQPDTADAVFGGPGSDAIIGDNGAVLRPLPGEQPTAVTVRLGADGRPFGPRIVVLLDRAAATANRYGDDRLSGGDGVDALWGQDGDDAITGDGDGDYLEGNGGADNLRGDSPLGAAGRQAVTPLPDPGWPGEPSPAGELVGAGAPAGQDDLIGGSSAAAFRDTGDVVEGNGGDDVILGDNGSLLRTVTTVDGKPAERVYTERYPTGAVPADATVARTHDPALPGPSTRFCTTAQATCEPVGAFGNDQLYGDAGNDGVWGQDGDDLIRGGAGDDDLFGELGADTLYGDDGADAILGDRGGVVSQYLNADDVAALGFTVTLSSVPQERYTGFRAGAYDRRVDLLHDTDGDAWIGSSTSAPMPHAGLTAGAGDHIRGGAGADNIHGGFGDDVANGDSGGDEVFGGEGSDVLWGGKGCDPVLDATNPQCLVNGAFNAAARGDRDQYVDHLFGGAGATSGPAVTAVLGSDLLDFRPRGSYPDNCAAGAWPTDLTSGTVDPCRWFEMTNLDNDDVADNQHHHGTDWIYGGWDRDVLQGDVTANGPNNGDRLFDWNGAYNLFTHCNSAYGGFNDIRQHSPAMQDFLTRLAWATGAGRSASDVTTAGTSAFLELSYVYPRDNKDQGAGAAFPGTPGHFDQPSCTD</sequence>
<dbReference type="EMBL" id="LT607411">
    <property type="protein sequence ID" value="SCF21281.1"/>
    <property type="molecule type" value="Genomic_DNA"/>
</dbReference>
<dbReference type="OrthoDB" id="3738669at2"/>
<keyword evidence="4" id="KW-0732">Signal</keyword>
<feature type="compositionally biased region" description="Basic and acidic residues" evidence="3">
    <location>
        <begin position="2474"/>
        <end position="2483"/>
    </location>
</feature>
<evidence type="ECO:0000313" key="5">
    <source>
        <dbReference type="EMBL" id="SCF21281.1"/>
    </source>
</evidence>
<feature type="region of interest" description="Disordered" evidence="3">
    <location>
        <begin position="3214"/>
        <end position="3233"/>
    </location>
</feature>
<proteinExistence type="predicted"/>
<feature type="signal peptide" evidence="4">
    <location>
        <begin position="1"/>
        <end position="31"/>
    </location>
</feature>
<dbReference type="InterPro" id="IPR001343">
    <property type="entry name" value="Hemolysn_Ca-bd"/>
</dbReference>
<name>A0A1C4YLR6_MICVI</name>
<gene>
    <name evidence="5" type="ORF">GA0074695_4390</name>
</gene>
<dbReference type="PANTHER" id="PTHR38340">
    <property type="entry name" value="S-LAYER PROTEIN"/>
    <property type="match status" value="1"/>
</dbReference>
<dbReference type="InterPro" id="IPR050557">
    <property type="entry name" value="RTX_toxin/Mannuronan_C5-epim"/>
</dbReference>
<evidence type="ECO:0000256" key="1">
    <source>
        <dbReference type="ARBA" id="ARBA00004613"/>
    </source>
</evidence>
<feature type="compositionally biased region" description="Pro residues" evidence="3">
    <location>
        <begin position="2720"/>
        <end position="2729"/>
    </location>
</feature>
<evidence type="ECO:0000256" key="2">
    <source>
        <dbReference type="ARBA" id="ARBA00022525"/>
    </source>
</evidence>
<dbReference type="GO" id="GO:0005509">
    <property type="term" value="F:calcium ion binding"/>
    <property type="evidence" value="ECO:0007669"/>
    <property type="project" value="InterPro"/>
</dbReference>
<feature type="chain" id="PRO_5008709343" evidence="4">
    <location>
        <begin position="32"/>
        <end position="3233"/>
    </location>
</feature>
<feature type="compositionally biased region" description="Low complexity" evidence="3">
    <location>
        <begin position="2582"/>
        <end position="2597"/>
    </location>
</feature>
<feature type="region of interest" description="Disordered" evidence="3">
    <location>
        <begin position="2433"/>
        <end position="2510"/>
    </location>
</feature>
<organism evidence="5 6">
    <name type="scientific">Micromonospora viridifaciens</name>
    <dbReference type="NCBI Taxonomy" id="1881"/>
    <lineage>
        <taxon>Bacteria</taxon>
        <taxon>Bacillati</taxon>
        <taxon>Actinomycetota</taxon>
        <taxon>Actinomycetes</taxon>
        <taxon>Micromonosporales</taxon>
        <taxon>Micromonosporaceae</taxon>
        <taxon>Micromonospora</taxon>
    </lineage>
</organism>
<dbReference type="Gene3D" id="2.150.10.10">
    <property type="entry name" value="Serralysin-like metalloprotease, C-terminal"/>
    <property type="match status" value="7"/>
</dbReference>
<protein>
    <submittedName>
        <fullName evidence="5">Ca2+-binding protein, RTX toxin-related</fullName>
    </submittedName>
</protein>
<feature type="compositionally biased region" description="Acidic residues" evidence="3">
    <location>
        <begin position="2680"/>
        <end position="2693"/>
    </location>
</feature>
<feature type="region of interest" description="Disordered" evidence="3">
    <location>
        <begin position="2549"/>
        <end position="2600"/>
    </location>
</feature>
<dbReference type="GO" id="GO:0005576">
    <property type="term" value="C:extracellular region"/>
    <property type="evidence" value="ECO:0007669"/>
    <property type="project" value="UniProtKB-SubCell"/>
</dbReference>
<accession>A0A1C4YLR6</accession>
<dbReference type="RefSeq" id="WP_089007906.1">
    <property type="nucleotide sequence ID" value="NZ_LT607411.1"/>
</dbReference>
<dbReference type="Proteomes" id="UP000198242">
    <property type="component" value="Chromosome I"/>
</dbReference>
<dbReference type="PROSITE" id="PS00330">
    <property type="entry name" value="HEMOLYSIN_CALCIUM"/>
    <property type="match status" value="1"/>
</dbReference>